<protein>
    <submittedName>
        <fullName evidence="1">Uncharacterized protein</fullName>
    </submittedName>
</protein>
<evidence type="ECO:0000313" key="1">
    <source>
        <dbReference type="EMBL" id="ASV87197.1"/>
    </source>
</evidence>
<organism evidence="1 2">
    <name type="scientific">Ochrobactrum quorumnocens</name>
    <dbReference type="NCBI Taxonomy" id="271865"/>
    <lineage>
        <taxon>Bacteria</taxon>
        <taxon>Pseudomonadati</taxon>
        <taxon>Pseudomonadota</taxon>
        <taxon>Alphaproteobacteria</taxon>
        <taxon>Hyphomicrobiales</taxon>
        <taxon>Brucellaceae</taxon>
        <taxon>Brucella/Ochrobactrum group</taxon>
        <taxon>Ochrobactrum</taxon>
    </lineage>
</organism>
<accession>A0A248UK25</accession>
<dbReference type="EMBL" id="CP022604">
    <property type="protein sequence ID" value="ASV87197.1"/>
    <property type="molecule type" value="Genomic_DNA"/>
</dbReference>
<evidence type="ECO:0000313" key="2">
    <source>
        <dbReference type="Proteomes" id="UP000215256"/>
    </source>
</evidence>
<gene>
    <name evidence="1" type="ORF">CES85_0556</name>
</gene>
<dbReference type="Proteomes" id="UP000215256">
    <property type="component" value="Chromosome 1"/>
</dbReference>
<dbReference type="KEGG" id="och:CES85_0556"/>
<sequence length="63" mass="6969">MPMKPKYERVLEPTDTWAIFDVTTDEPASIGDRLMIGLSKSESEELLATLNASVKSKNKRSAA</sequence>
<reference evidence="1 2" key="1">
    <citation type="submission" date="2017-07" db="EMBL/GenBank/DDBJ databases">
        <title>Phylogenetic study on the rhizospheric bacterium Ochrobactrum sp. A44.</title>
        <authorList>
            <person name="Krzyzanowska D.M."/>
            <person name="Ossowicki A."/>
            <person name="Rajewska M."/>
            <person name="Maciag T."/>
            <person name="Kaczynski Z."/>
            <person name="Czerwicka M."/>
            <person name="Jafra S."/>
        </authorList>
    </citation>
    <scope>NUCLEOTIDE SEQUENCE [LARGE SCALE GENOMIC DNA]</scope>
    <source>
        <strain evidence="1 2">A44</strain>
    </source>
</reference>
<dbReference type="AlphaFoldDB" id="A0A248UK25"/>
<name>A0A248UK25_9HYPH</name>
<proteinExistence type="predicted"/>